<evidence type="ECO:0000313" key="2">
    <source>
        <dbReference type="Proteomes" id="UP000252797"/>
    </source>
</evidence>
<dbReference type="AlphaFoldDB" id="A0A367CI59"/>
<name>A0A367CI59_9ENTE</name>
<protein>
    <recommendedName>
        <fullName evidence="3">DUF4809 family protein</fullName>
    </recommendedName>
</protein>
<sequence>MKEVQLTKKSDLTEGGCNACGIIDSTIYQLDLGGKKATIAELSVGSLVDSLALLEGFEGEDIYEMLGEIRQLKHAGKCVEVRQEDGLIHFQKDYEALTVKNVIEAPELYQQVNQILKQFFDLGPYKFTEKKQKSCVNTEWQKTIEEQTNNTYLFQ</sequence>
<dbReference type="Pfam" id="PF16067">
    <property type="entry name" value="DUF4809"/>
    <property type="match status" value="1"/>
</dbReference>
<dbReference type="EMBL" id="LEPB01000001">
    <property type="protein sequence ID" value="RCA12289.1"/>
    <property type="molecule type" value="Genomic_DNA"/>
</dbReference>
<dbReference type="RefSeq" id="WP_113845259.1">
    <property type="nucleotide sequence ID" value="NZ_CAXUDG010000005.1"/>
</dbReference>
<gene>
    <name evidence="1" type="ORF">EA71_00496</name>
</gene>
<organism evidence="1 2">
    <name type="scientific">Enterococcus durans</name>
    <dbReference type="NCBI Taxonomy" id="53345"/>
    <lineage>
        <taxon>Bacteria</taxon>
        <taxon>Bacillati</taxon>
        <taxon>Bacillota</taxon>
        <taxon>Bacilli</taxon>
        <taxon>Lactobacillales</taxon>
        <taxon>Enterococcaceae</taxon>
        <taxon>Enterococcus</taxon>
    </lineage>
</organism>
<evidence type="ECO:0008006" key="3">
    <source>
        <dbReference type="Google" id="ProtNLM"/>
    </source>
</evidence>
<accession>A0A367CI59</accession>
<dbReference type="Proteomes" id="UP000252797">
    <property type="component" value="Unassembled WGS sequence"/>
</dbReference>
<comment type="caution">
    <text evidence="1">The sequence shown here is derived from an EMBL/GenBank/DDBJ whole genome shotgun (WGS) entry which is preliminary data.</text>
</comment>
<evidence type="ECO:0000313" key="1">
    <source>
        <dbReference type="EMBL" id="RCA12289.1"/>
    </source>
</evidence>
<reference evidence="1 2" key="1">
    <citation type="submission" date="2015-06" db="EMBL/GenBank/DDBJ databases">
        <title>The Genome Sequence of Enterococcus durans 4EA1.</title>
        <authorList>
            <consortium name="The Broad Institute Genomics Platform"/>
            <consortium name="The Broad Institute Genome Sequencing Center for Infectious Disease"/>
            <person name="Earl A.M."/>
            <person name="Van Tyne D."/>
            <person name="Lebreton F."/>
            <person name="Saavedra J.T."/>
            <person name="Gilmore M.S."/>
            <person name="Manson Mcguire A."/>
            <person name="Clock S."/>
            <person name="Crupain M."/>
            <person name="Rangan U."/>
            <person name="Young S."/>
            <person name="Abouelleil A."/>
            <person name="Cao P."/>
            <person name="Chapman S.B."/>
            <person name="Griggs A."/>
            <person name="Priest M."/>
            <person name="Shea T."/>
            <person name="Wortman J."/>
            <person name="Nusbaum C."/>
            <person name="Birren B."/>
        </authorList>
    </citation>
    <scope>NUCLEOTIDE SEQUENCE [LARGE SCALE GENOMIC DNA]</scope>
    <source>
        <strain evidence="1 2">4EA1</strain>
    </source>
</reference>
<proteinExistence type="predicted"/>
<dbReference type="InterPro" id="IPR032080">
    <property type="entry name" value="DUF4809"/>
</dbReference>